<dbReference type="Proteomes" id="UP000265520">
    <property type="component" value="Unassembled WGS sequence"/>
</dbReference>
<evidence type="ECO:0000313" key="2">
    <source>
        <dbReference type="Proteomes" id="UP000265520"/>
    </source>
</evidence>
<dbReference type="AlphaFoldDB" id="A0A392VEV5"/>
<proteinExistence type="predicted"/>
<feature type="non-terminal residue" evidence="1">
    <location>
        <position position="24"/>
    </location>
</feature>
<evidence type="ECO:0000313" key="1">
    <source>
        <dbReference type="EMBL" id="MCI86916.1"/>
    </source>
</evidence>
<protein>
    <submittedName>
        <fullName evidence="1">Uncharacterized protein</fullName>
    </submittedName>
</protein>
<keyword evidence="2" id="KW-1185">Reference proteome</keyword>
<comment type="caution">
    <text evidence="1">The sequence shown here is derived from an EMBL/GenBank/DDBJ whole genome shotgun (WGS) entry which is preliminary data.</text>
</comment>
<name>A0A392VEV5_9FABA</name>
<organism evidence="1 2">
    <name type="scientific">Trifolium medium</name>
    <dbReference type="NCBI Taxonomy" id="97028"/>
    <lineage>
        <taxon>Eukaryota</taxon>
        <taxon>Viridiplantae</taxon>
        <taxon>Streptophyta</taxon>
        <taxon>Embryophyta</taxon>
        <taxon>Tracheophyta</taxon>
        <taxon>Spermatophyta</taxon>
        <taxon>Magnoliopsida</taxon>
        <taxon>eudicotyledons</taxon>
        <taxon>Gunneridae</taxon>
        <taxon>Pentapetalae</taxon>
        <taxon>rosids</taxon>
        <taxon>fabids</taxon>
        <taxon>Fabales</taxon>
        <taxon>Fabaceae</taxon>
        <taxon>Papilionoideae</taxon>
        <taxon>50 kb inversion clade</taxon>
        <taxon>NPAAA clade</taxon>
        <taxon>Hologalegina</taxon>
        <taxon>IRL clade</taxon>
        <taxon>Trifolieae</taxon>
        <taxon>Trifolium</taxon>
    </lineage>
</organism>
<sequence length="24" mass="2734">MHVMTSDWCHSDDPVIGCHPHSLE</sequence>
<reference evidence="1 2" key="1">
    <citation type="journal article" date="2018" name="Front. Plant Sci.">
        <title>Red Clover (Trifolium pratense) and Zigzag Clover (T. medium) - A Picture of Genomic Similarities and Differences.</title>
        <authorList>
            <person name="Dluhosova J."/>
            <person name="Istvanek J."/>
            <person name="Nedelnik J."/>
            <person name="Repkova J."/>
        </authorList>
    </citation>
    <scope>NUCLEOTIDE SEQUENCE [LARGE SCALE GENOMIC DNA]</scope>
    <source>
        <strain evidence="2">cv. 10/8</strain>
        <tissue evidence="1">Leaf</tissue>
    </source>
</reference>
<accession>A0A392VEV5</accession>
<dbReference type="EMBL" id="LXQA011153090">
    <property type="protein sequence ID" value="MCI86916.1"/>
    <property type="molecule type" value="Genomic_DNA"/>
</dbReference>